<dbReference type="Gene3D" id="3.30.60.30">
    <property type="match status" value="1"/>
</dbReference>
<dbReference type="InterPro" id="IPR039932">
    <property type="entry name" value="Spink4-like"/>
</dbReference>
<dbReference type="PANTHER" id="PTHR21179:SF1">
    <property type="entry name" value="KAZ1-TYPE SERINE PROTEASE INHIBITOR-LIKE PROTEIN TYPE EPSILON-RELATED"/>
    <property type="match status" value="1"/>
</dbReference>
<dbReference type="PhylomeDB" id="B4H5D1"/>
<evidence type="ECO:0000256" key="1">
    <source>
        <dbReference type="SAM" id="MobiDB-lite"/>
    </source>
</evidence>
<feature type="region of interest" description="Disordered" evidence="1">
    <location>
        <begin position="28"/>
        <end position="55"/>
    </location>
</feature>
<evidence type="ECO:0000313" key="5">
    <source>
        <dbReference type="Proteomes" id="UP000008744"/>
    </source>
</evidence>
<feature type="compositionally biased region" description="Low complexity" evidence="1">
    <location>
        <begin position="36"/>
        <end position="55"/>
    </location>
</feature>
<feature type="chain" id="PRO_5002807797" evidence="2">
    <location>
        <begin position="19"/>
        <end position="109"/>
    </location>
</feature>
<reference evidence="4 5" key="1">
    <citation type="journal article" date="2007" name="Nature">
        <title>Evolution of genes and genomes on the Drosophila phylogeny.</title>
        <authorList>
            <consortium name="Drosophila 12 Genomes Consortium"/>
            <person name="Clark A.G."/>
            <person name="Eisen M.B."/>
            <person name="Smith D.R."/>
            <person name="Bergman C.M."/>
            <person name="Oliver B."/>
            <person name="Markow T.A."/>
            <person name="Kaufman T.C."/>
            <person name="Kellis M."/>
            <person name="Gelbart W."/>
            <person name="Iyer V.N."/>
            <person name="Pollard D.A."/>
            <person name="Sackton T.B."/>
            <person name="Larracuente A.M."/>
            <person name="Singh N.D."/>
            <person name="Abad J.P."/>
            <person name="Abt D.N."/>
            <person name="Adryan B."/>
            <person name="Aguade M."/>
            <person name="Akashi H."/>
            <person name="Anderson W.W."/>
            <person name="Aquadro C.F."/>
            <person name="Ardell D.H."/>
            <person name="Arguello R."/>
            <person name="Artieri C.G."/>
            <person name="Barbash D.A."/>
            <person name="Barker D."/>
            <person name="Barsanti P."/>
            <person name="Batterham P."/>
            <person name="Batzoglou S."/>
            <person name="Begun D."/>
            <person name="Bhutkar A."/>
            <person name="Blanco E."/>
            <person name="Bosak S.A."/>
            <person name="Bradley R.K."/>
            <person name="Brand A.D."/>
            <person name="Brent M.R."/>
            <person name="Brooks A.N."/>
            <person name="Brown R.H."/>
            <person name="Butlin R.K."/>
            <person name="Caggese C."/>
            <person name="Calvi B.R."/>
            <person name="Bernardo de Carvalho A."/>
            <person name="Caspi A."/>
            <person name="Castrezana S."/>
            <person name="Celniker S.E."/>
            <person name="Chang J.L."/>
            <person name="Chapple C."/>
            <person name="Chatterji S."/>
            <person name="Chinwalla A."/>
            <person name="Civetta A."/>
            <person name="Clifton S.W."/>
            <person name="Comeron J.M."/>
            <person name="Costello J.C."/>
            <person name="Coyne J.A."/>
            <person name="Daub J."/>
            <person name="David R.G."/>
            <person name="Delcher A.L."/>
            <person name="Delehaunty K."/>
            <person name="Do C.B."/>
            <person name="Ebling H."/>
            <person name="Edwards K."/>
            <person name="Eickbush T."/>
            <person name="Evans J.D."/>
            <person name="Filipski A."/>
            <person name="Findeiss S."/>
            <person name="Freyhult E."/>
            <person name="Fulton L."/>
            <person name="Fulton R."/>
            <person name="Garcia A.C."/>
            <person name="Gardiner A."/>
            <person name="Garfield D.A."/>
            <person name="Garvin B.E."/>
            <person name="Gibson G."/>
            <person name="Gilbert D."/>
            <person name="Gnerre S."/>
            <person name="Godfrey J."/>
            <person name="Good R."/>
            <person name="Gotea V."/>
            <person name="Gravely B."/>
            <person name="Greenberg A.J."/>
            <person name="Griffiths-Jones S."/>
            <person name="Gross S."/>
            <person name="Guigo R."/>
            <person name="Gustafson E.A."/>
            <person name="Haerty W."/>
            <person name="Hahn M.W."/>
            <person name="Halligan D.L."/>
            <person name="Halpern A.L."/>
            <person name="Halter G.M."/>
            <person name="Han M.V."/>
            <person name="Heger A."/>
            <person name="Hillier L."/>
            <person name="Hinrichs A.S."/>
            <person name="Holmes I."/>
            <person name="Hoskins R.A."/>
            <person name="Hubisz M.J."/>
            <person name="Hultmark D."/>
            <person name="Huntley M.A."/>
            <person name="Jaffe D.B."/>
            <person name="Jagadeeshan S."/>
            <person name="Jeck W.R."/>
            <person name="Johnson J."/>
            <person name="Jones C.D."/>
            <person name="Jordan W.C."/>
            <person name="Karpen G.H."/>
            <person name="Kataoka E."/>
            <person name="Keightley P.D."/>
            <person name="Kheradpour P."/>
            <person name="Kirkness E.F."/>
            <person name="Koerich L.B."/>
            <person name="Kristiansen K."/>
            <person name="Kudrna D."/>
            <person name="Kulathinal R.J."/>
            <person name="Kumar S."/>
            <person name="Kwok R."/>
            <person name="Lander E."/>
            <person name="Langley C.H."/>
            <person name="Lapoint R."/>
            <person name="Lazzaro B.P."/>
            <person name="Lee S.J."/>
            <person name="Levesque L."/>
            <person name="Li R."/>
            <person name="Lin C.F."/>
            <person name="Lin M.F."/>
            <person name="Lindblad-Toh K."/>
            <person name="Llopart A."/>
            <person name="Long M."/>
            <person name="Low L."/>
            <person name="Lozovsky E."/>
            <person name="Lu J."/>
            <person name="Luo M."/>
            <person name="Machado C.A."/>
            <person name="Makalowski W."/>
            <person name="Marzo M."/>
            <person name="Matsuda M."/>
            <person name="Matzkin L."/>
            <person name="McAllister B."/>
            <person name="McBride C.S."/>
            <person name="McKernan B."/>
            <person name="McKernan K."/>
            <person name="Mendez-Lago M."/>
            <person name="Minx P."/>
            <person name="Mollenhauer M.U."/>
            <person name="Montooth K."/>
            <person name="Mount S.M."/>
            <person name="Mu X."/>
            <person name="Myers E."/>
            <person name="Negre B."/>
            <person name="Newfeld S."/>
            <person name="Nielsen R."/>
            <person name="Noor M.A."/>
            <person name="O'Grady P."/>
            <person name="Pachter L."/>
            <person name="Papaceit M."/>
            <person name="Parisi M.J."/>
            <person name="Parisi M."/>
            <person name="Parts L."/>
            <person name="Pedersen J.S."/>
            <person name="Pesole G."/>
            <person name="Phillippy A.M."/>
            <person name="Ponting C.P."/>
            <person name="Pop M."/>
            <person name="Porcelli D."/>
            <person name="Powell J.R."/>
            <person name="Prohaska S."/>
            <person name="Pruitt K."/>
            <person name="Puig M."/>
            <person name="Quesneville H."/>
            <person name="Ram K.R."/>
            <person name="Rand D."/>
            <person name="Rasmussen M.D."/>
            <person name="Reed L.K."/>
            <person name="Reenan R."/>
            <person name="Reily A."/>
            <person name="Remington K.A."/>
            <person name="Rieger T.T."/>
            <person name="Ritchie M.G."/>
            <person name="Robin C."/>
            <person name="Rogers Y.H."/>
            <person name="Rohde C."/>
            <person name="Rozas J."/>
            <person name="Rubenfield M.J."/>
            <person name="Ruiz A."/>
            <person name="Russo S."/>
            <person name="Salzberg S.L."/>
            <person name="Sanchez-Gracia A."/>
            <person name="Saranga D.J."/>
            <person name="Sato H."/>
            <person name="Schaeffer S.W."/>
            <person name="Schatz M.C."/>
            <person name="Schlenke T."/>
            <person name="Schwartz R."/>
            <person name="Segarra C."/>
            <person name="Singh R.S."/>
            <person name="Sirot L."/>
            <person name="Sirota M."/>
            <person name="Sisneros N.B."/>
            <person name="Smith C.D."/>
            <person name="Smith T.F."/>
            <person name="Spieth J."/>
            <person name="Stage D.E."/>
            <person name="Stark A."/>
            <person name="Stephan W."/>
            <person name="Strausberg R.L."/>
            <person name="Strempel S."/>
            <person name="Sturgill D."/>
            <person name="Sutton G."/>
            <person name="Sutton G.G."/>
            <person name="Tao W."/>
            <person name="Teichmann S."/>
            <person name="Tobari Y.N."/>
            <person name="Tomimura Y."/>
            <person name="Tsolas J.M."/>
            <person name="Valente V.L."/>
            <person name="Venter E."/>
            <person name="Venter J.C."/>
            <person name="Vicario S."/>
            <person name="Vieira F.G."/>
            <person name="Vilella A.J."/>
            <person name="Villasante A."/>
            <person name="Walenz B."/>
            <person name="Wang J."/>
            <person name="Wasserman M."/>
            <person name="Watts T."/>
            <person name="Wilson D."/>
            <person name="Wilson R.K."/>
            <person name="Wing R.A."/>
            <person name="Wolfner M.F."/>
            <person name="Wong A."/>
            <person name="Wong G.K."/>
            <person name="Wu C.I."/>
            <person name="Wu G."/>
            <person name="Yamamoto D."/>
            <person name="Yang H.P."/>
            <person name="Yang S.P."/>
            <person name="Yorke J.A."/>
            <person name="Yoshida K."/>
            <person name="Zdobnov E."/>
            <person name="Zhang P."/>
            <person name="Zhang Y."/>
            <person name="Zimin A.V."/>
            <person name="Baldwin J."/>
            <person name="Abdouelleil A."/>
            <person name="Abdulkadir J."/>
            <person name="Abebe A."/>
            <person name="Abera B."/>
            <person name="Abreu J."/>
            <person name="Acer S.C."/>
            <person name="Aftuck L."/>
            <person name="Alexander A."/>
            <person name="An P."/>
            <person name="Anderson E."/>
            <person name="Anderson S."/>
            <person name="Arachi H."/>
            <person name="Azer M."/>
            <person name="Bachantsang P."/>
            <person name="Barry A."/>
            <person name="Bayul T."/>
            <person name="Berlin A."/>
            <person name="Bessette D."/>
            <person name="Bloom T."/>
            <person name="Blye J."/>
            <person name="Boguslavskiy L."/>
            <person name="Bonnet C."/>
            <person name="Boukhgalter B."/>
            <person name="Bourzgui I."/>
            <person name="Brown A."/>
            <person name="Cahill P."/>
            <person name="Channer S."/>
            <person name="Cheshatsang Y."/>
            <person name="Chuda L."/>
            <person name="Citroen M."/>
            <person name="Collymore A."/>
            <person name="Cooke P."/>
            <person name="Costello M."/>
            <person name="D'Aco K."/>
            <person name="Daza R."/>
            <person name="De Haan G."/>
            <person name="DeGray S."/>
            <person name="DeMaso C."/>
            <person name="Dhargay N."/>
            <person name="Dooley K."/>
            <person name="Dooley E."/>
            <person name="Doricent M."/>
            <person name="Dorje P."/>
            <person name="Dorjee K."/>
            <person name="Dupes A."/>
            <person name="Elong R."/>
            <person name="Falk J."/>
            <person name="Farina A."/>
            <person name="Faro S."/>
            <person name="Ferguson D."/>
            <person name="Fisher S."/>
            <person name="Foley C.D."/>
            <person name="Franke A."/>
            <person name="Friedrich D."/>
            <person name="Gadbois L."/>
            <person name="Gearin G."/>
            <person name="Gearin C.R."/>
            <person name="Giannoukos G."/>
            <person name="Goode T."/>
            <person name="Graham J."/>
            <person name="Grandbois E."/>
            <person name="Grewal S."/>
            <person name="Gyaltsen K."/>
            <person name="Hafez N."/>
            <person name="Hagos B."/>
            <person name="Hall J."/>
            <person name="Henson C."/>
            <person name="Hollinger A."/>
            <person name="Honan T."/>
            <person name="Huard M.D."/>
            <person name="Hughes L."/>
            <person name="Hurhula B."/>
            <person name="Husby M.E."/>
            <person name="Kamat A."/>
            <person name="Kanga B."/>
            <person name="Kashin S."/>
            <person name="Khazanovich D."/>
            <person name="Kisner P."/>
            <person name="Lance K."/>
            <person name="Lara M."/>
            <person name="Lee W."/>
            <person name="Lennon N."/>
            <person name="Letendre F."/>
            <person name="LeVine R."/>
            <person name="Lipovsky A."/>
            <person name="Liu X."/>
            <person name="Liu J."/>
            <person name="Liu S."/>
            <person name="Lokyitsang T."/>
            <person name="Lokyitsang Y."/>
            <person name="Lubonja R."/>
            <person name="Lui A."/>
            <person name="MacDonald P."/>
            <person name="Magnisalis V."/>
            <person name="Maru K."/>
            <person name="Matthews C."/>
            <person name="McCusker W."/>
            <person name="McDonough S."/>
            <person name="Mehta T."/>
            <person name="Meldrim J."/>
            <person name="Meneus L."/>
            <person name="Mihai O."/>
            <person name="Mihalev A."/>
            <person name="Mihova T."/>
            <person name="Mittelman R."/>
            <person name="Mlenga V."/>
            <person name="Montmayeur A."/>
            <person name="Mulrain L."/>
            <person name="Navidi A."/>
            <person name="Naylor J."/>
            <person name="Negash T."/>
            <person name="Nguyen T."/>
            <person name="Nguyen N."/>
            <person name="Nicol R."/>
            <person name="Norbu C."/>
            <person name="Norbu N."/>
            <person name="Novod N."/>
            <person name="O'Neill B."/>
            <person name="Osman S."/>
            <person name="Markiewicz E."/>
            <person name="Oyono O.L."/>
            <person name="Patti C."/>
            <person name="Phunkhang P."/>
            <person name="Pierre F."/>
            <person name="Priest M."/>
            <person name="Raghuraman S."/>
            <person name="Rege F."/>
            <person name="Reyes R."/>
            <person name="Rise C."/>
            <person name="Rogov P."/>
            <person name="Ross K."/>
            <person name="Ryan E."/>
            <person name="Settipalli S."/>
            <person name="Shea T."/>
            <person name="Sherpa N."/>
            <person name="Shi L."/>
            <person name="Shih D."/>
            <person name="Sparrow T."/>
            <person name="Spaulding J."/>
            <person name="Stalker J."/>
            <person name="Stange-Thomann N."/>
            <person name="Stavropoulos S."/>
            <person name="Stone C."/>
            <person name="Strader C."/>
            <person name="Tesfaye S."/>
            <person name="Thomson T."/>
            <person name="Thoulutsang Y."/>
            <person name="Thoulutsang D."/>
            <person name="Topham K."/>
            <person name="Topping I."/>
            <person name="Tsamla T."/>
            <person name="Vassiliev H."/>
            <person name="Vo A."/>
            <person name="Wangchuk T."/>
            <person name="Wangdi T."/>
            <person name="Weiand M."/>
            <person name="Wilkinson J."/>
            <person name="Wilson A."/>
            <person name="Yadav S."/>
            <person name="Young G."/>
            <person name="Yu Q."/>
            <person name="Zembek L."/>
            <person name="Zhong D."/>
            <person name="Zimmer A."/>
            <person name="Zwirko Z."/>
            <person name="Jaffe D.B."/>
            <person name="Alvarez P."/>
            <person name="Brockman W."/>
            <person name="Butler J."/>
            <person name="Chin C."/>
            <person name="Gnerre S."/>
            <person name="Grabherr M."/>
            <person name="Kleber M."/>
            <person name="Mauceli E."/>
            <person name="MacCallum I."/>
        </authorList>
    </citation>
    <scope>NUCLEOTIDE SEQUENCE [LARGE SCALE GENOMIC DNA]</scope>
    <source>
        <strain evidence="5">MSH-3 / Tucson 14011-0111.49</strain>
    </source>
</reference>
<dbReference type="Pfam" id="PF00050">
    <property type="entry name" value="Kazal_1"/>
    <property type="match status" value="1"/>
</dbReference>
<dbReference type="PANTHER" id="PTHR21179">
    <property type="entry name" value="SERINE-TYPE ENDOPEPTIDASE INHIBITOR"/>
    <property type="match status" value="1"/>
</dbReference>
<keyword evidence="5" id="KW-1185">Reference proteome</keyword>
<feature type="domain" description="Kazal-like" evidence="3">
    <location>
        <begin position="55"/>
        <end position="108"/>
    </location>
</feature>
<dbReference type="KEGG" id="dpe:6601095"/>
<protein>
    <submittedName>
        <fullName evidence="4">GL16115</fullName>
    </submittedName>
</protein>
<evidence type="ECO:0000313" key="4">
    <source>
        <dbReference type="EMBL" id="EDW32983.1"/>
    </source>
</evidence>
<dbReference type="SUPFAM" id="SSF100895">
    <property type="entry name" value="Kazal-type serine protease inhibitors"/>
    <property type="match status" value="1"/>
</dbReference>
<dbReference type="OMA" id="QCHPQFD"/>
<dbReference type="CDD" id="cd00104">
    <property type="entry name" value="KAZAL_FS"/>
    <property type="match status" value="1"/>
</dbReference>
<dbReference type="InterPro" id="IPR036058">
    <property type="entry name" value="Kazal_dom_sf"/>
</dbReference>
<dbReference type="PROSITE" id="PS51465">
    <property type="entry name" value="KAZAL_2"/>
    <property type="match status" value="1"/>
</dbReference>
<evidence type="ECO:0000256" key="2">
    <source>
        <dbReference type="SAM" id="SignalP"/>
    </source>
</evidence>
<accession>B4H5D1</accession>
<dbReference type="SMART" id="SM00280">
    <property type="entry name" value="KAZAL"/>
    <property type="match status" value="1"/>
</dbReference>
<dbReference type="HOGENOM" id="CLU_2123592_0_0_1"/>
<name>B4H5D1_DROPE</name>
<sequence length="109" mass="11689">MENIRLLGIALLIVGLSAYPQSSNELGVGNPWLASPQQQPESGGTTTTPQPTTQSPQYLACLQSCPATSEYNPICGSDNVNYYNGGKFDCAVRCGQNIRRIHLGACRNT</sequence>
<dbReference type="InterPro" id="IPR002350">
    <property type="entry name" value="Kazal_dom"/>
</dbReference>
<dbReference type="AlphaFoldDB" id="B4H5D1"/>
<keyword evidence="2" id="KW-0732">Signal</keyword>
<proteinExistence type="predicted"/>
<dbReference type="STRING" id="7234.B4H5D1"/>
<organism evidence="5">
    <name type="scientific">Drosophila persimilis</name>
    <name type="common">Fruit fly</name>
    <dbReference type="NCBI Taxonomy" id="7234"/>
    <lineage>
        <taxon>Eukaryota</taxon>
        <taxon>Metazoa</taxon>
        <taxon>Ecdysozoa</taxon>
        <taxon>Arthropoda</taxon>
        <taxon>Hexapoda</taxon>
        <taxon>Insecta</taxon>
        <taxon>Pterygota</taxon>
        <taxon>Neoptera</taxon>
        <taxon>Endopterygota</taxon>
        <taxon>Diptera</taxon>
        <taxon>Brachycera</taxon>
        <taxon>Muscomorpha</taxon>
        <taxon>Ephydroidea</taxon>
        <taxon>Drosophilidae</taxon>
        <taxon>Drosophila</taxon>
        <taxon>Sophophora</taxon>
    </lineage>
</organism>
<dbReference type="EMBL" id="CH479211">
    <property type="protein sequence ID" value="EDW32983.1"/>
    <property type="molecule type" value="Genomic_DNA"/>
</dbReference>
<dbReference type="GO" id="GO:0004867">
    <property type="term" value="F:serine-type endopeptidase inhibitor activity"/>
    <property type="evidence" value="ECO:0007669"/>
    <property type="project" value="InterPro"/>
</dbReference>
<dbReference type="GO" id="GO:0005576">
    <property type="term" value="C:extracellular region"/>
    <property type="evidence" value="ECO:0007669"/>
    <property type="project" value="EnsemblMetazoa"/>
</dbReference>
<feature type="signal peptide" evidence="2">
    <location>
        <begin position="1"/>
        <end position="18"/>
    </location>
</feature>
<dbReference type="OrthoDB" id="6513408at2759"/>
<dbReference type="eggNOG" id="ENOG502SC6S">
    <property type="taxonomic scope" value="Eukaryota"/>
</dbReference>
<dbReference type="Proteomes" id="UP000008744">
    <property type="component" value="Unassembled WGS sequence"/>
</dbReference>
<gene>
    <name evidence="4" type="primary">Dper\GL16115</name>
    <name evidence="4" type="ORF">Dper_GL16115</name>
</gene>
<evidence type="ECO:0000259" key="3">
    <source>
        <dbReference type="PROSITE" id="PS51465"/>
    </source>
</evidence>